<feature type="region of interest" description="Disordered" evidence="2">
    <location>
        <begin position="1652"/>
        <end position="1731"/>
    </location>
</feature>
<feature type="compositionally biased region" description="Low complexity" evidence="2">
    <location>
        <begin position="760"/>
        <end position="783"/>
    </location>
</feature>
<accession>A0A086JU22</accession>
<feature type="compositionally biased region" description="Basic and acidic residues" evidence="2">
    <location>
        <begin position="1821"/>
        <end position="1830"/>
    </location>
</feature>
<feature type="region of interest" description="Disordered" evidence="2">
    <location>
        <begin position="1266"/>
        <end position="1296"/>
    </location>
</feature>
<feature type="region of interest" description="Disordered" evidence="2">
    <location>
        <begin position="954"/>
        <end position="1215"/>
    </location>
</feature>
<feature type="compositionally biased region" description="Basic and acidic residues" evidence="2">
    <location>
        <begin position="1157"/>
        <end position="1167"/>
    </location>
</feature>
<feature type="compositionally biased region" description="Basic and acidic residues" evidence="2">
    <location>
        <begin position="533"/>
        <end position="547"/>
    </location>
</feature>
<feature type="region of interest" description="Disordered" evidence="2">
    <location>
        <begin position="2122"/>
        <end position="2168"/>
    </location>
</feature>
<name>A0A086JU22_TOXGO</name>
<feature type="compositionally biased region" description="Basic and acidic residues" evidence="2">
    <location>
        <begin position="1720"/>
        <end position="1731"/>
    </location>
</feature>
<feature type="compositionally biased region" description="Basic and acidic residues" evidence="2">
    <location>
        <begin position="2159"/>
        <end position="2168"/>
    </location>
</feature>
<feature type="compositionally biased region" description="Low complexity" evidence="2">
    <location>
        <begin position="2135"/>
        <end position="2154"/>
    </location>
</feature>
<evidence type="ECO:0000313" key="4">
    <source>
        <dbReference type="Proteomes" id="UP000028828"/>
    </source>
</evidence>
<comment type="caution">
    <text evidence="3">The sequence shown here is derived from an EMBL/GenBank/DDBJ whole genome shotgun (WGS) entry which is preliminary data.</text>
</comment>
<feature type="compositionally biased region" description="Basic and acidic residues" evidence="2">
    <location>
        <begin position="1075"/>
        <end position="1126"/>
    </location>
</feature>
<feature type="region of interest" description="Disordered" evidence="2">
    <location>
        <begin position="1590"/>
        <end position="1617"/>
    </location>
</feature>
<protein>
    <submittedName>
        <fullName evidence="3">Uncharacterized protein</fullName>
    </submittedName>
</protein>
<feature type="region of interest" description="Disordered" evidence="2">
    <location>
        <begin position="1989"/>
        <end position="2020"/>
    </location>
</feature>
<feature type="region of interest" description="Disordered" evidence="2">
    <location>
        <begin position="1476"/>
        <end position="1495"/>
    </location>
</feature>
<feature type="compositionally biased region" description="Basic and acidic residues" evidence="2">
    <location>
        <begin position="965"/>
        <end position="975"/>
    </location>
</feature>
<feature type="compositionally biased region" description="Basic residues" evidence="2">
    <location>
        <begin position="410"/>
        <end position="422"/>
    </location>
</feature>
<feature type="region of interest" description="Disordered" evidence="2">
    <location>
        <begin position="1818"/>
        <end position="1843"/>
    </location>
</feature>
<dbReference type="VEuPathDB" id="ToxoDB:TGP89_294060"/>
<feature type="compositionally biased region" description="Basic and acidic residues" evidence="2">
    <location>
        <begin position="1673"/>
        <end position="1688"/>
    </location>
</feature>
<feature type="region of interest" description="Disordered" evidence="2">
    <location>
        <begin position="1866"/>
        <end position="1911"/>
    </location>
</feature>
<feature type="region of interest" description="Disordered" evidence="2">
    <location>
        <begin position="341"/>
        <end position="491"/>
    </location>
</feature>
<feature type="compositionally biased region" description="Low complexity" evidence="2">
    <location>
        <begin position="792"/>
        <end position="816"/>
    </location>
</feature>
<evidence type="ECO:0000313" key="3">
    <source>
        <dbReference type="EMBL" id="KFG35640.1"/>
    </source>
</evidence>
<evidence type="ECO:0000256" key="1">
    <source>
        <dbReference type="SAM" id="Coils"/>
    </source>
</evidence>
<feature type="region of interest" description="Disordered" evidence="2">
    <location>
        <begin position="151"/>
        <end position="329"/>
    </location>
</feature>
<dbReference type="EMBL" id="AEYI02001584">
    <property type="protein sequence ID" value="KFG35640.1"/>
    <property type="molecule type" value="Genomic_DNA"/>
</dbReference>
<feature type="compositionally biased region" description="Basic and acidic residues" evidence="2">
    <location>
        <begin position="566"/>
        <end position="578"/>
    </location>
</feature>
<feature type="compositionally biased region" description="Basic and acidic residues" evidence="2">
    <location>
        <begin position="1174"/>
        <end position="1196"/>
    </location>
</feature>
<feature type="region of interest" description="Disordered" evidence="2">
    <location>
        <begin position="89"/>
        <end position="133"/>
    </location>
</feature>
<proteinExistence type="predicted"/>
<keyword evidence="1" id="KW-0175">Coiled coil</keyword>
<evidence type="ECO:0000256" key="2">
    <source>
        <dbReference type="SAM" id="MobiDB-lite"/>
    </source>
</evidence>
<dbReference type="OrthoDB" id="10440130at2759"/>
<feature type="compositionally biased region" description="Basic and acidic residues" evidence="2">
    <location>
        <begin position="2008"/>
        <end position="2020"/>
    </location>
</feature>
<feature type="region of interest" description="Disordered" evidence="2">
    <location>
        <begin position="688"/>
        <end position="713"/>
    </location>
</feature>
<feature type="compositionally biased region" description="Basic and acidic residues" evidence="2">
    <location>
        <begin position="349"/>
        <end position="361"/>
    </location>
</feature>
<reference evidence="3 4" key="1">
    <citation type="submission" date="2014-03" db="EMBL/GenBank/DDBJ databases">
        <authorList>
            <person name="Sibley D."/>
            <person name="Venepally P."/>
            <person name="Karamycheva S."/>
            <person name="Hadjithomas M."/>
            <person name="Khan A."/>
            <person name="Brunk B."/>
            <person name="Roos D."/>
            <person name="Caler E."/>
            <person name="Lorenzi H."/>
        </authorList>
    </citation>
    <scope>NUCLEOTIDE SEQUENCE [LARGE SCALE GENOMIC DNA]</scope>
    <source>
        <strain evidence="4">p89</strain>
    </source>
</reference>
<feature type="compositionally biased region" description="Basic and acidic residues" evidence="2">
    <location>
        <begin position="2122"/>
        <end position="2134"/>
    </location>
</feature>
<feature type="compositionally biased region" description="Polar residues" evidence="2">
    <location>
        <begin position="1590"/>
        <end position="1599"/>
    </location>
</feature>
<feature type="region of interest" description="Disordered" evidence="2">
    <location>
        <begin position="523"/>
        <end position="628"/>
    </location>
</feature>
<feature type="compositionally biased region" description="Pro residues" evidence="2">
    <location>
        <begin position="1278"/>
        <end position="1294"/>
    </location>
</feature>
<dbReference type="Proteomes" id="UP000028828">
    <property type="component" value="Unassembled WGS sequence"/>
</dbReference>
<feature type="region of interest" description="Disordered" evidence="2">
    <location>
        <begin position="1766"/>
        <end position="1791"/>
    </location>
</feature>
<gene>
    <name evidence="3" type="ORF">TGP89_294060</name>
</gene>
<feature type="compositionally biased region" description="Low complexity" evidence="2">
    <location>
        <begin position="285"/>
        <end position="302"/>
    </location>
</feature>
<dbReference type="SMR" id="A0A086JU22"/>
<feature type="compositionally biased region" description="Basic and acidic residues" evidence="2">
    <location>
        <begin position="1698"/>
        <end position="1708"/>
    </location>
</feature>
<feature type="compositionally biased region" description="Acidic residues" evidence="2">
    <location>
        <begin position="1143"/>
        <end position="1156"/>
    </location>
</feature>
<feature type="compositionally biased region" description="Polar residues" evidence="2">
    <location>
        <begin position="700"/>
        <end position="713"/>
    </location>
</feature>
<organism evidence="3 4">
    <name type="scientific">Toxoplasma gondii p89</name>
    <dbReference type="NCBI Taxonomy" id="943119"/>
    <lineage>
        <taxon>Eukaryota</taxon>
        <taxon>Sar</taxon>
        <taxon>Alveolata</taxon>
        <taxon>Apicomplexa</taxon>
        <taxon>Conoidasida</taxon>
        <taxon>Coccidia</taxon>
        <taxon>Eucoccidiorida</taxon>
        <taxon>Eimeriorina</taxon>
        <taxon>Sarcocystidae</taxon>
        <taxon>Toxoplasma</taxon>
    </lineage>
</organism>
<sequence>MALSESTLVQSRSAVAKKVGGAVFPATILRRKLQDETAATLQVWDALYVLLNRGTWKAPPEGPRASVGAAHAELLFSLQADDARENRLNGCEAPSLAGGDGWRGPGEEGLRARQPHASSASPRGESLSAEGRRKADVDWEKMLLFLSRVTPEKKKSSQVSRTAGAQVDETKRGGLARGKKLRAGAAGADVEGRLPTGTLQVGTDRLSMRCPDASRKQRTPGPRLSRGRGDTAEAVSRQGNVVQEKEAAFAKASGQSQTRGDRSGPHTRYGGPSVEGSASAPVPCTSSLSPSSASTVSRSAVPGLQVGRPVSARSEQSGAASAFAPHSSGSWETEAAFLLSSSVSQSRQSQERGETWWREGENPPSSLPASSGPDEWVQTQGAFLENGEANAVEAARGGIQGSQSGVHTPVRGRSRGRGRGRKPTGGGRGAKSKKIESVDQERKPEGRRGRRTAPQSALLRNDKWPDPGDGEASGVRTPRGVLPPAGTGLLAAGEGDSLTAFSVQGEMEGEGAGCQDYDERLADLIFAPEGGETEAKRDKSEGEKGDGDAAGDLLDDRVWFSETDGDGPKGDDHGEGQRHQNTQQSQDLDVDEALSLLFPDEVQESSATSPTPPGGEQSQASPGLPAVCTGIFKENDDSFSPGLVNQTFEVSAFAPARVVSSGESASVSSFPAPQEATGVLPIAGAEEAIADGQGSEDHLSSSPRAASGSVTTDVFSSTLEPAFPLASDVSATPFASHSPSLLLSEPSSFSSLPPPPAPCPSLTVVSSPTSCTSSSVSPSSSLPPSSPPSSSPPASSASSLASAFSQSASPPSSLSARCESCDSLRRELLAVRLRGFREWSEKYKTLEAALEEKISLIHQLERRSEEMAASLETEKALRAEERSSRKRSEETAASLRACLRRLEEERERRREEEAELHQLLVCTQEELRRERDTVSRLERLARLDAQQIQDLSSRLGLRPATSSRDANRTYTQREDASEEDEGEGSGGNEALGAVDAQREEELEKGQMPWGANVSPRTSSARSLDDDLFGEESPEKESELMQEGANEVEGETREQLASAVSGLQDEPNVFCSENMEAEREETLQQAEKEGGEAEVLEKQPKTAEETKERGEAAPERAEEEVRGREGETETLQAEQEGKERTGEDEAERGEEKEEGEEKEARDAPREETSLAMDDVSPREEEERRENAELHPTSRSDAEETGEGVCAEGDADDGGCAETAGKATVEGRDIGYLQLADCMQNATADSTSRCSTAASDSSVLHEANFVITPDTTPPLSSAPSPLPSSPLPSSPLPPSPSSCFSSQRLLEALRRLQSRRVSLSLHRVQGRCFVRRKRGSFFLSSSSGGKVDSATAMHFLEERGKAIVFSLFSAFLGEESRAEIRTDEALRRHLPGKEGLSEPVCLFGSRGETGNEVDSGACVQAMQARKHAEILAHFSRLLKPSSHLSSPVHFLAALYAQAFKALLSRFEDAVSPSPPVFVPSPSQSTFSPPPSLSRGASPSLLRSLQSLVAFLGATSRIFLESGCRGSTGEKSSTEEARRDFLLKKRMRESSLDPQQARKQRRVSRVRGLRPTCDAFEDYSRTNAPSVSSQALWLPTAGSSPHSPFVGPSGWEQRPSSSLSLSGLPSFAQGLSTFSSSSPWQDELLKTHLRLERERGGWGDSGEPHALTKPSKGGAKQRDRRANCSQRDARRGRGSFSATAKRREAEGERLRPSLLSQKSAKKRQGDEECGEQRSHKTFSLSECVTLSEFLTLGRSRRFSHASRLHALSFRTKSHSPNAGEDEGAGDKEAGSMTVENEETETAFFAFCWGFCEGDAAAASVSTATEDREGDVREQQTNSPDGEGGSLRPAASLQLLTLWRRLSCLSFGTQESREQAEEGGGTGVTGADSCGSMFRGETSSPPSSSEFEAKHRERSQTSSFRHSVCRALGLLVGLNQPKALRACASLGVYGVHVASSLALLRKAVGGLQSFSASCSPTLLQLLREAAELLASSFGESRKPPPVAEAGGQQVGGREKNEEKEAGRETGEFLTAGHDDLCRSLHEAVKKGSDAGLHLLLEAFLGYVLGDTSGGEQNMHALSECRRCGDASEEKKNESMAFSAENLENAVGRCWLARLVSGSVLTSRSRGVEVSRKKARTDSGESSFSVSNSSLSPSPLSFLNGGGDAKESTQKAPEEGAGCVLSHFFEASHALMDSETETSFFSRMQFWKQLLMAFASATAAQAEPVEFSREKVRLAETGEAGISGERNQTTATSHLSESIQQLARHMRLAIVFRDMLARFALCKGSLQTSAETFREAPATATLLSPQDEKMMAERAERRFREELEQRRQGEHPRFAEEAKDLEATLFLSVALFEVWRQQLEQVLVEERGAREKQNRDREQEVKLCDRDSVFLSLLTEVRSAVLRLVAVLQERR</sequence>
<feature type="region of interest" description="Disordered" evidence="2">
    <location>
        <begin position="745"/>
        <end position="817"/>
    </location>
</feature>
<feature type="compositionally biased region" description="Basic and acidic residues" evidence="2">
    <location>
        <begin position="433"/>
        <end position="447"/>
    </location>
</feature>
<feature type="coiled-coil region" evidence="1">
    <location>
        <begin position="843"/>
        <end position="940"/>
    </location>
</feature>